<dbReference type="PANTHER" id="PTHR33594">
    <property type="entry name" value="SUPERFAMILY HYDROLASE, PUTATIVE (AFU_ORTHOLOGUE AFUA_1G03035)-RELATED"/>
    <property type="match status" value="1"/>
</dbReference>
<evidence type="ECO:0000313" key="2">
    <source>
        <dbReference type="EMBL" id="MZQ83818.1"/>
    </source>
</evidence>
<dbReference type="Proteomes" id="UP000481087">
    <property type="component" value="Unassembled WGS sequence"/>
</dbReference>
<dbReference type="CDD" id="cd00077">
    <property type="entry name" value="HDc"/>
    <property type="match status" value="1"/>
</dbReference>
<reference evidence="2 3" key="1">
    <citation type="submission" date="2019-12" db="EMBL/GenBank/DDBJ databases">
        <title>Paenibacillus sp. nov. sp. isolated from soil.</title>
        <authorList>
            <person name="Kim J."/>
            <person name="Jeong S.E."/>
            <person name="Jung H.S."/>
            <person name="Jeon C.O."/>
        </authorList>
    </citation>
    <scope>NUCLEOTIDE SEQUENCE [LARGE SCALE GENOMIC DNA]</scope>
    <source>
        <strain evidence="2 3">5J-6</strain>
    </source>
</reference>
<name>A0A6L8V027_9BACL</name>
<protein>
    <submittedName>
        <fullName evidence="2">HD domain-containing protein</fullName>
    </submittedName>
</protein>
<proteinExistence type="predicted"/>
<gene>
    <name evidence="2" type="ORF">GQF01_17035</name>
</gene>
<dbReference type="PANTHER" id="PTHR33594:SF1">
    <property type="entry name" value="HD_PDEASE DOMAIN-CONTAINING PROTEIN"/>
    <property type="match status" value="1"/>
</dbReference>
<comment type="caution">
    <text evidence="2">The sequence shown here is derived from an EMBL/GenBank/DDBJ whole genome shotgun (WGS) entry which is preliminary data.</text>
</comment>
<dbReference type="EMBL" id="WTUZ01000020">
    <property type="protein sequence ID" value="MZQ83818.1"/>
    <property type="molecule type" value="Genomic_DNA"/>
</dbReference>
<dbReference type="SUPFAM" id="SSF109604">
    <property type="entry name" value="HD-domain/PDEase-like"/>
    <property type="match status" value="1"/>
</dbReference>
<dbReference type="Gene3D" id="1.10.472.50">
    <property type="entry name" value="HD-domain/PDEase-like"/>
    <property type="match status" value="1"/>
</dbReference>
<evidence type="ECO:0000259" key="1">
    <source>
        <dbReference type="SMART" id="SM00471"/>
    </source>
</evidence>
<dbReference type="InterPro" id="IPR003607">
    <property type="entry name" value="HD/PDEase_dom"/>
</dbReference>
<dbReference type="SMART" id="SM00471">
    <property type="entry name" value="HDc"/>
    <property type="match status" value="1"/>
</dbReference>
<dbReference type="Pfam" id="PF01966">
    <property type="entry name" value="HD"/>
    <property type="match status" value="1"/>
</dbReference>
<feature type="domain" description="HD/PDEase" evidence="1">
    <location>
        <begin position="33"/>
        <end position="147"/>
    </location>
</feature>
<dbReference type="Gene3D" id="1.20.58.1910">
    <property type="match status" value="1"/>
</dbReference>
<sequence length="226" mass="25522">MTQHDGEYLAREQQESILLAAEALVKEKLERDSSGHDWWHIYRVVQTTKRIAAQEGADAFVCELAALLHDVVDEKLNADPAAAQRELEAWLAASSAPAAAVDHVLEIISTMSFKGGARPPMRTLEGQVVQDADRLDAIGAVGISRVFAYSGWKGRPIHDPSVTAREHLTEAEYRAGNDTAINHFYEKLLKLKELMNTAYARKLAEERHRFMEQYLEQFYAEWEGER</sequence>
<evidence type="ECO:0000313" key="3">
    <source>
        <dbReference type="Proteomes" id="UP000481087"/>
    </source>
</evidence>
<dbReference type="AlphaFoldDB" id="A0A6L8V027"/>
<organism evidence="2 3">
    <name type="scientific">Paenibacillus silvestris</name>
    <dbReference type="NCBI Taxonomy" id="2606219"/>
    <lineage>
        <taxon>Bacteria</taxon>
        <taxon>Bacillati</taxon>
        <taxon>Bacillota</taxon>
        <taxon>Bacilli</taxon>
        <taxon>Bacillales</taxon>
        <taxon>Paenibacillaceae</taxon>
        <taxon>Paenibacillus</taxon>
    </lineage>
</organism>
<dbReference type="InterPro" id="IPR006674">
    <property type="entry name" value="HD_domain"/>
</dbReference>
<keyword evidence="3" id="KW-1185">Reference proteome</keyword>
<dbReference type="RefSeq" id="WP_161407936.1">
    <property type="nucleotide sequence ID" value="NZ_WTUZ01000020.1"/>
</dbReference>
<accession>A0A6L8V027</accession>